<evidence type="ECO:0000259" key="2">
    <source>
        <dbReference type="Pfam" id="PF00172"/>
    </source>
</evidence>
<comment type="caution">
    <text evidence="3">The sequence shown here is derived from an EMBL/GenBank/DDBJ whole genome shotgun (WGS) entry which is preliminary data.</text>
</comment>
<protein>
    <recommendedName>
        <fullName evidence="2">Zn(2)-C6 fungal-type domain-containing protein</fullName>
    </recommendedName>
</protein>
<dbReference type="SUPFAM" id="SSF57701">
    <property type="entry name" value="Zn2/Cys6 DNA-binding domain"/>
    <property type="match status" value="1"/>
</dbReference>
<dbReference type="PANTHER" id="PTHR38111">
    <property type="entry name" value="ZN(2)-C6 FUNGAL-TYPE DOMAIN-CONTAINING PROTEIN-RELATED"/>
    <property type="match status" value="1"/>
</dbReference>
<reference evidence="3" key="1">
    <citation type="submission" date="2023-06" db="EMBL/GenBank/DDBJ databases">
        <title>Genome-scale phylogeny and comparative genomics of the fungal order Sordariales.</title>
        <authorList>
            <consortium name="Lawrence Berkeley National Laboratory"/>
            <person name="Hensen N."/>
            <person name="Bonometti L."/>
            <person name="Westerberg I."/>
            <person name="Brannstrom I.O."/>
            <person name="Guillou S."/>
            <person name="Cros-Aarteil S."/>
            <person name="Calhoun S."/>
            <person name="Haridas S."/>
            <person name="Kuo A."/>
            <person name="Mondo S."/>
            <person name="Pangilinan J."/>
            <person name="Riley R."/>
            <person name="Labutti K."/>
            <person name="Andreopoulos B."/>
            <person name="Lipzen A."/>
            <person name="Chen C."/>
            <person name="Yanf M."/>
            <person name="Daum C."/>
            <person name="Ng V."/>
            <person name="Clum A."/>
            <person name="Steindorff A."/>
            <person name="Ohm R."/>
            <person name="Martin F."/>
            <person name="Silar P."/>
            <person name="Natvig D."/>
            <person name="Lalanne C."/>
            <person name="Gautier V."/>
            <person name="Ament-Velasquez S.L."/>
            <person name="Kruys A."/>
            <person name="Hutchinson M.I."/>
            <person name="Powell A.J."/>
            <person name="Barry K."/>
            <person name="Miller A.N."/>
            <person name="Grigoriev I.V."/>
            <person name="Debuchy R."/>
            <person name="Gladieux P."/>
            <person name="Thoren M.H."/>
            <person name="Johannesson H."/>
        </authorList>
    </citation>
    <scope>NUCLEOTIDE SEQUENCE</scope>
    <source>
        <strain evidence="3">SMH4607-1</strain>
    </source>
</reference>
<gene>
    <name evidence="3" type="ORF">B0H67DRAFT_92482</name>
</gene>
<dbReference type="Pfam" id="PF00172">
    <property type="entry name" value="Zn_clus"/>
    <property type="match status" value="1"/>
</dbReference>
<dbReference type="InterPro" id="IPR036864">
    <property type="entry name" value="Zn2-C6_fun-type_DNA-bd_sf"/>
</dbReference>
<keyword evidence="1" id="KW-0539">Nucleus</keyword>
<evidence type="ECO:0000313" key="3">
    <source>
        <dbReference type="EMBL" id="KAK0732018.1"/>
    </source>
</evidence>
<dbReference type="InterPro" id="IPR001138">
    <property type="entry name" value="Zn2Cys6_DnaBD"/>
</dbReference>
<sequence>MVGVPGRAKSCGTCRIRKKGGCDMAKPACGQCVDRGLKCDGYQRQAIFINTTARPVAPQTRLVPAPEGSGSLARSAYEEKYFGAFFEAYLPQSRQLPLRIMSYTGGGWTNALPQLSRASPTVRNMLLAFGLTTAGHVCNRAEERREGLRYYTGSLRDMSAAVAAPNRVSDPMALCLVARLYSLYEVIFGHDEQDELSQARSWRKHIHGELALVTAQPPEAYTSGYPHLFFVDGRYHLTTGAIVARKKTALSSPEWKTIPWRCIPKTPKDLLLDTFVEMPGLLQDVDEMRADPPGHPTLRHELVRRCWRYESELSAWRARAGIADPAYRLELGVGSPPALDLVAASHILCVYWSMCIIVYSTLHSLSADKTTLPERANPRVYCRRIAEAVPVLLHPRSGAYGMHLANFPAAIALVYLNAADGGGVASEERGIILRAFERSVAGKTAGHFIASAQRAQPRPGG</sequence>
<dbReference type="Proteomes" id="UP001172102">
    <property type="component" value="Unassembled WGS sequence"/>
</dbReference>
<dbReference type="AlphaFoldDB" id="A0AA40EE62"/>
<name>A0AA40EE62_9PEZI</name>
<accession>A0AA40EE62</accession>
<dbReference type="PANTHER" id="PTHR38111:SF11">
    <property type="entry name" value="TRANSCRIPTION FACTOR DOMAIN-CONTAINING PROTEIN-RELATED"/>
    <property type="match status" value="1"/>
</dbReference>
<evidence type="ECO:0000256" key="1">
    <source>
        <dbReference type="ARBA" id="ARBA00023242"/>
    </source>
</evidence>
<dbReference type="InterPro" id="IPR053178">
    <property type="entry name" value="Osmoadaptation_assoc"/>
</dbReference>
<proteinExistence type="predicted"/>
<feature type="domain" description="Zn(2)-C6 fungal-type" evidence="2">
    <location>
        <begin position="10"/>
        <end position="45"/>
    </location>
</feature>
<dbReference type="GO" id="GO:0000981">
    <property type="term" value="F:DNA-binding transcription factor activity, RNA polymerase II-specific"/>
    <property type="evidence" value="ECO:0007669"/>
    <property type="project" value="InterPro"/>
</dbReference>
<dbReference type="GO" id="GO:0008270">
    <property type="term" value="F:zinc ion binding"/>
    <property type="evidence" value="ECO:0007669"/>
    <property type="project" value="InterPro"/>
</dbReference>
<organism evidence="3 4">
    <name type="scientific">Lasiosphaeris hirsuta</name>
    <dbReference type="NCBI Taxonomy" id="260670"/>
    <lineage>
        <taxon>Eukaryota</taxon>
        <taxon>Fungi</taxon>
        <taxon>Dikarya</taxon>
        <taxon>Ascomycota</taxon>
        <taxon>Pezizomycotina</taxon>
        <taxon>Sordariomycetes</taxon>
        <taxon>Sordariomycetidae</taxon>
        <taxon>Sordariales</taxon>
        <taxon>Lasiosphaeriaceae</taxon>
        <taxon>Lasiosphaeris</taxon>
    </lineage>
</organism>
<evidence type="ECO:0000313" key="4">
    <source>
        <dbReference type="Proteomes" id="UP001172102"/>
    </source>
</evidence>
<dbReference type="CDD" id="cd00067">
    <property type="entry name" value="GAL4"/>
    <property type="match status" value="1"/>
</dbReference>
<dbReference type="EMBL" id="JAUKUA010000001">
    <property type="protein sequence ID" value="KAK0732018.1"/>
    <property type="molecule type" value="Genomic_DNA"/>
</dbReference>
<keyword evidence="4" id="KW-1185">Reference proteome</keyword>